<reference evidence="1" key="1">
    <citation type="journal article" date="2021" name="Proc. Natl. Acad. Sci. U.S.A.">
        <title>A Catalog of Tens of Thousands of Viruses from Human Metagenomes Reveals Hidden Associations with Chronic Diseases.</title>
        <authorList>
            <person name="Tisza M.J."/>
            <person name="Buck C.B."/>
        </authorList>
    </citation>
    <scope>NUCLEOTIDE SEQUENCE</scope>
    <source>
        <strain evidence="1">CtJER10</strain>
    </source>
</reference>
<proteinExistence type="predicted"/>
<evidence type="ECO:0000313" key="1">
    <source>
        <dbReference type="EMBL" id="DAE10560.1"/>
    </source>
</evidence>
<protein>
    <submittedName>
        <fullName evidence="1">Uncharacterized protein</fullName>
    </submittedName>
</protein>
<accession>A0A8S5PUX7</accession>
<sequence length="355" mass="40294">MSKFLRSHLLSLTNKTGHIWCSLYKSLSRTIKSFTQLITRPLIWLKKGTKSSMEYIKVSNKEGTTIINDSFKNLALKEVVTTPIQGAFGYKIYSYNEPHFIINKKEDDLVFVAPNGKGSFNKGFILKNTKGETELLTPSYQEGIFNGYGAFSDINGVLNPVTMCGVRHSPSAPHSFKCYVYSDEYKTGKQGLEVFNKEQKLIFSSENKYLKIKKYIYEPDVVKKYVTYTRWGVATAEGADYYPQPFDGEDPYGWEINYTGVIGNHVEIARYTFDKPIAICPISIPSCQVGARNGSIFFYFAFIDEKTFAIYAEINVAHSKYNPNTISPEEYSFDDVLFIPVGNNRMLGVLVTEIE</sequence>
<dbReference type="EMBL" id="BK015513">
    <property type="protein sequence ID" value="DAE10560.1"/>
    <property type="molecule type" value="Genomic_DNA"/>
</dbReference>
<name>A0A8S5PUX7_9CAUD</name>
<organism evidence="1">
    <name type="scientific">Siphoviridae sp. ctJER10</name>
    <dbReference type="NCBI Taxonomy" id="2825430"/>
    <lineage>
        <taxon>Viruses</taxon>
        <taxon>Duplodnaviria</taxon>
        <taxon>Heunggongvirae</taxon>
        <taxon>Uroviricota</taxon>
        <taxon>Caudoviricetes</taxon>
    </lineage>
</organism>